<accession>K1TN98</accession>
<keyword evidence="2" id="KW-1003">Cell membrane</keyword>
<comment type="caution">
    <text evidence="8">The sequence shown here is derived from an EMBL/GenBank/DDBJ whole genome shotgun (WGS) entry which is preliminary data.</text>
</comment>
<feature type="transmembrane region" description="Helical" evidence="6">
    <location>
        <begin position="138"/>
        <end position="155"/>
    </location>
</feature>
<gene>
    <name evidence="8" type="ORF">OBE_01782</name>
</gene>
<dbReference type="GO" id="GO:0005886">
    <property type="term" value="C:plasma membrane"/>
    <property type="evidence" value="ECO:0007669"/>
    <property type="project" value="UniProtKB-SubCell"/>
</dbReference>
<feature type="domain" description="RDD" evidence="7">
    <location>
        <begin position="13"/>
        <end position="197"/>
    </location>
</feature>
<evidence type="ECO:0000256" key="4">
    <source>
        <dbReference type="ARBA" id="ARBA00022989"/>
    </source>
</evidence>
<name>K1TN98_9ZZZZ</name>
<dbReference type="PANTHER" id="PTHR36115">
    <property type="entry name" value="PROLINE-RICH ANTIGEN HOMOLOG-RELATED"/>
    <property type="match status" value="1"/>
</dbReference>
<protein>
    <submittedName>
        <fullName evidence="8">Membrane protein containing RDD domain protein</fullName>
    </submittedName>
</protein>
<evidence type="ECO:0000256" key="1">
    <source>
        <dbReference type="ARBA" id="ARBA00004651"/>
    </source>
</evidence>
<dbReference type="InterPro" id="IPR051791">
    <property type="entry name" value="Pra-immunoreactive"/>
</dbReference>
<dbReference type="EMBL" id="AJWZ01001172">
    <property type="protein sequence ID" value="EKC74617.1"/>
    <property type="molecule type" value="Genomic_DNA"/>
</dbReference>
<dbReference type="InterPro" id="IPR010432">
    <property type="entry name" value="RDD"/>
</dbReference>
<reference evidence="8" key="1">
    <citation type="journal article" date="2013" name="Environ. Microbiol.">
        <title>Microbiota from the distal guts of lean and obese adolescents exhibit partial functional redundancy besides clear differences in community structure.</title>
        <authorList>
            <person name="Ferrer M."/>
            <person name="Ruiz A."/>
            <person name="Lanza F."/>
            <person name="Haange S.B."/>
            <person name="Oberbach A."/>
            <person name="Till H."/>
            <person name="Bargiela R."/>
            <person name="Campoy C."/>
            <person name="Segura M.T."/>
            <person name="Richter M."/>
            <person name="von Bergen M."/>
            <person name="Seifert J."/>
            <person name="Suarez A."/>
        </authorList>
    </citation>
    <scope>NUCLEOTIDE SEQUENCE</scope>
</reference>
<evidence type="ECO:0000259" key="7">
    <source>
        <dbReference type="Pfam" id="PF06271"/>
    </source>
</evidence>
<dbReference type="AlphaFoldDB" id="K1TN98"/>
<evidence type="ECO:0000313" key="8">
    <source>
        <dbReference type="EMBL" id="EKC74617.1"/>
    </source>
</evidence>
<feature type="transmembrane region" description="Helical" evidence="6">
    <location>
        <begin position="21"/>
        <end position="40"/>
    </location>
</feature>
<evidence type="ECO:0000256" key="6">
    <source>
        <dbReference type="SAM" id="Phobius"/>
    </source>
</evidence>
<sequence>MSKKNSDENNKAYFLQRLLAYVFDMTIVVLVSTLISYPFISTKTVDKLNKQSSEILEKYQNQEISAKTYFNQNMDNSYQLSKETGLTNIVTIVVYVLYFIVYQMYMNGQTIGKRIMKIRVVKNEDGTLSMNDMLIRGLINNYILANILIAIFVLINRNTYVYGSSIVQIIQYAILIASIFMIIIRKDGRSVADLICGTKVVSLKEE</sequence>
<evidence type="ECO:0000256" key="5">
    <source>
        <dbReference type="ARBA" id="ARBA00023136"/>
    </source>
</evidence>
<comment type="subcellular location">
    <subcellularLocation>
        <location evidence="1">Cell membrane</location>
        <topology evidence="1">Multi-pass membrane protein</topology>
    </subcellularLocation>
</comment>
<dbReference type="Pfam" id="PF06271">
    <property type="entry name" value="RDD"/>
    <property type="match status" value="1"/>
</dbReference>
<proteinExistence type="predicted"/>
<feature type="transmembrane region" description="Helical" evidence="6">
    <location>
        <begin position="85"/>
        <end position="105"/>
    </location>
</feature>
<evidence type="ECO:0000256" key="3">
    <source>
        <dbReference type="ARBA" id="ARBA00022692"/>
    </source>
</evidence>
<feature type="transmembrane region" description="Helical" evidence="6">
    <location>
        <begin position="161"/>
        <end position="184"/>
    </location>
</feature>
<keyword evidence="4 6" id="KW-1133">Transmembrane helix</keyword>
<evidence type="ECO:0000256" key="2">
    <source>
        <dbReference type="ARBA" id="ARBA00022475"/>
    </source>
</evidence>
<keyword evidence="5 6" id="KW-0472">Membrane</keyword>
<keyword evidence="3 6" id="KW-0812">Transmembrane</keyword>
<organism evidence="8">
    <name type="scientific">human gut metagenome</name>
    <dbReference type="NCBI Taxonomy" id="408170"/>
    <lineage>
        <taxon>unclassified sequences</taxon>
        <taxon>metagenomes</taxon>
        <taxon>organismal metagenomes</taxon>
    </lineage>
</organism>